<evidence type="ECO:0000313" key="2">
    <source>
        <dbReference type="Proteomes" id="UP000278288"/>
    </source>
</evidence>
<dbReference type="RefSeq" id="WP_102980698.1">
    <property type="nucleotide sequence ID" value="NZ_CP033923.1"/>
</dbReference>
<gene>
    <name evidence="1" type="ORF">EG343_04000</name>
</gene>
<sequence>MSQNNPFNNPLEIGLRLLSILNEAFPKKVTLQSLIYIDYIIIHSGDFDDNTLSIHAPVPYRESEIFIKRNLIKDSMDFLLYKNLADISYDAEGITYTATEDSTPFLEKLSEEYTRELLMRVKWFFKKYESIDEIILKNIFSTGNNLTHTEFNIGILK</sequence>
<dbReference type="Pfam" id="PF20288">
    <property type="entry name" value="MC2"/>
    <property type="match status" value="1"/>
</dbReference>
<evidence type="ECO:0008006" key="3">
    <source>
        <dbReference type="Google" id="ProtNLM"/>
    </source>
</evidence>
<evidence type="ECO:0000313" key="1">
    <source>
        <dbReference type="EMBL" id="AZA89847.1"/>
    </source>
</evidence>
<protein>
    <recommendedName>
        <fullName evidence="3">Threonine transporter</fullName>
    </recommendedName>
</protein>
<dbReference type="Proteomes" id="UP000278288">
    <property type="component" value="Chromosome"/>
</dbReference>
<reference evidence="1 2" key="1">
    <citation type="submission" date="2018-11" db="EMBL/GenBank/DDBJ databases">
        <title>Proposal to divide the Flavobacteriaceae and reorganize its genera based on Amino Acid Identity values calculated from whole genome sequences.</title>
        <authorList>
            <person name="Nicholson A.C."/>
            <person name="Gulvik C.A."/>
            <person name="Whitney A.M."/>
            <person name="Humrighouse B.W."/>
            <person name="Bell M."/>
            <person name="Holmes B."/>
            <person name="Steigerwalt A.G."/>
            <person name="Villarma A."/>
            <person name="Sheth M."/>
            <person name="Batra D."/>
            <person name="Pryor J."/>
            <person name="Bernardet J.-F."/>
            <person name="Hugo C."/>
            <person name="Kampfer P."/>
            <person name="Newman J."/>
            <person name="McQuiston J.R."/>
        </authorList>
    </citation>
    <scope>NUCLEOTIDE SEQUENCE [LARGE SCALE GENOMIC DNA]</scope>
    <source>
        <strain evidence="1 2">G0041</strain>
    </source>
</reference>
<name>A0AAD0YJ36_CHRNA</name>
<dbReference type="KEGG" id="cnk:EG343_04000"/>
<keyword evidence="2" id="KW-1185">Reference proteome</keyword>
<proteinExistence type="predicted"/>
<dbReference type="EMBL" id="CP033923">
    <property type="protein sequence ID" value="AZA89847.1"/>
    <property type="molecule type" value="Genomic_DNA"/>
</dbReference>
<organism evidence="1 2">
    <name type="scientific">Chryseobacterium nakagawai</name>
    <dbReference type="NCBI Taxonomy" id="1241982"/>
    <lineage>
        <taxon>Bacteria</taxon>
        <taxon>Pseudomonadati</taxon>
        <taxon>Bacteroidota</taxon>
        <taxon>Flavobacteriia</taxon>
        <taxon>Flavobacteriales</taxon>
        <taxon>Weeksellaceae</taxon>
        <taxon>Chryseobacterium group</taxon>
        <taxon>Chryseobacterium</taxon>
    </lineage>
</organism>
<dbReference type="AlphaFoldDB" id="A0AAD0YJ36"/>
<accession>A0AAD0YJ36</accession>
<dbReference type="InterPro" id="IPR046904">
    <property type="entry name" value="ABC-3C_MC2"/>
</dbReference>